<protein>
    <submittedName>
        <fullName evidence="1">Uncharacterized protein</fullName>
    </submittedName>
</protein>
<accession>A0A4U1CZD5</accession>
<evidence type="ECO:0000313" key="1">
    <source>
        <dbReference type="EMBL" id="TKC13159.1"/>
    </source>
</evidence>
<dbReference type="Proteomes" id="UP000309488">
    <property type="component" value="Unassembled WGS sequence"/>
</dbReference>
<name>A0A4U1CZD5_9SPHI</name>
<organism evidence="1 2">
    <name type="scientific">Pedobacter polaris</name>
    <dbReference type="NCBI Taxonomy" id="2571273"/>
    <lineage>
        <taxon>Bacteria</taxon>
        <taxon>Pseudomonadati</taxon>
        <taxon>Bacteroidota</taxon>
        <taxon>Sphingobacteriia</taxon>
        <taxon>Sphingobacteriales</taxon>
        <taxon>Sphingobacteriaceae</taxon>
        <taxon>Pedobacter</taxon>
    </lineage>
</organism>
<evidence type="ECO:0000313" key="2">
    <source>
        <dbReference type="Proteomes" id="UP000309488"/>
    </source>
</evidence>
<proteinExistence type="predicted"/>
<gene>
    <name evidence="1" type="ORF">FA048_05970</name>
</gene>
<reference evidence="1 2" key="1">
    <citation type="submission" date="2019-04" db="EMBL/GenBank/DDBJ databases">
        <title>Pedobacter sp. RP-3-22 sp. nov., isolated from Arctic soil.</title>
        <authorList>
            <person name="Dahal R.H."/>
            <person name="Kim D.-U."/>
        </authorList>
    </citation>
    <scope>NUCLEOTIDE SEQUENCE [LARGE SCALE GENOMIC DNA]</scope>
    <source>
        <strain evidence="1 2">RP-3-22</strain>
    </source>
</reference>
<keyword evidence="2" id="KW-1185">Reference proteome</keyword>
<sequence>MNRTALRHILFVILTTVMCFGFSSYVLLAQYQVATTVSESNVNEEDAKTGEKSLMELNSFYLQDNLLLNILMSSERSQAFHHSNEQLPDFHLIPNTPPPNLV</sequence>
<dbReference type="RefSeq" id="WP_136839280.1">
    <property type="nucleotide sequence ID" value="NZ_SWBR01000001.1"/>
</dbReference>
<comment type="caution">
    <text evidence="1">The sequence shown here is derived from an EMBL/GenBank/DDBJ whole genome shotgun (WGS) entry which is preliminary data.</text>
</comment>
<dbReference type="EMBL" id="SWBR01000001">
    <property type="protein sequence ID" value="TKC13159.1"/>
    <property type="molecule type" value="Genomic_DNA"/>
</dbReference>
<dbReference type="AlphaFoldDB" id="A0A4U1CZD5"/>